<keyword evidence="2" id="KW-0863">Zinc-finger</keyword>
<protein>
    <submittedName>
        <fullName evidence="7 8">Uncharacterized protein LOC111466043</fullName>
    </submittedName>
</protein>
<dbReference type="SMART" id="SM00744">
    <property type="entry name" value="RINGv"/>
    <property type="match status" value="1"/>
</dbReference>
<dbReference type="OrthoDB" id="1900797at2759"/>
<evidence type="ECO:0000313" key="6">
    <source>
        <dbReference type="Proteomes" id="UP000504608"/>
    </source>
</evidence>
<keyword evidence="1" id="KW-0479">Metal-binding</keyword>
<gene>
    <name evidence="7 8" type="primary">LOC111466043</name>
</gene>
<dbReference type="InterPro" id="IPR011016">
    <property type="entry name" value="Znf_RING-CH"/>
</dbReference>
<feature type="domain" description="RING-CH-type" evidence="5">
    <location>
        <begin position="100"/>
        <end position="164"/>
    </location>
</feature>
<evidence type="ECO:0000259" key="5">
    <source>
        <dbReference type="PROSITE" id="PS51292"/>
    </source>
</evidence>
<dbReference type="GO" id="GO:0008270">
    <property type="term" value="F:zinc ion binding"/>
    <property type="evidence" value="ECO:0007669"/>
    <property type="project" value="UniProtKB-KW"/>
</dbReference>
<dbReference type="PROSITE" id="PS51292">
    <property type="entry name" value="ZF_RING_CH"/>
    <property type="match status" value="1"/>
</dbReference>
<evidence type="ECO:0000313" key="7">
    <source>
        <dbReference type="RefSeq" id="XP_022966376.1"/>
    </source>
</evidence>
<dbReference type="Pfam" id="PF12906">
    <property type="entry name" value="RINGv"/>
    <property type="match status" value="1"/>
</dbReference>
<feature type="transmembrane region" description="Helical" evidence="4">
    <location>
        <begin position="261"/>
        <end position="284"/>
    </location>
</feature>
<dbReference type="GeneID" id="111466043"/>
<feature type="transmembrane region" description="Helical" evidence="4">
    <location>
        <begin position="296"/>
        <end position="315"/>
    </location>
</feature>
<dbReference type="AlphaFoldDB" id="A0A6J1HMT5"/>
<evidence type="ECO:0000313" key="8">
    <source>
        <dbReference type="RefSeq" id="XP_022966377.1"/>
    </source>
</evidence>
<dbReference type="PANTHER" id="PTHR46214">
    <property type="entry name" value="ZINC FINGER, RING-CH-TYPE"/>
    <property type="match status" value="1"/>
</dbReference>
<dbReference type="RefSeq" id="XP_022966376.1">
    <property type="nucleotide sequence ID" value="XM_023110608.1"/>
</dbReference>
<keyword evidence="6" id="KW-1185">Reference proteome</keyword>
<sequence length="353" mass="38556">MGKENLLQCVDENAEVNGCSTIGNDEDLGAQSPHSVGKEFGASCRVCQCTESDRRGDAALGFLGITSPKMEARKNDGDSKAEKQSVKNVKRDSGSIEFIGPNGEVFICKADIEMGSYHYEDALVKLGCSCKSDLALVHYACALKWFVNHGSTVCEICGCVAENIRTDDFRKVVNSLKEYEALRERTVNGEPNPMHTNIGTDIDPDAVAAIRRQRLCEISLWFSPHNYSSNNNSTAASQVASEHPNIILENVIHAENPATRWAVEGTGILLATGLLTVTLACLIAPRLGKKTAKSGLCILLGGVCALAVVVFFRFFVLTRIKYSLARYWAILFIFLFLVLFGIWASRTHSAHTT</sequence>
<dbReference type="PANTHER" id="PTHR46214:SF12">
    <property type="entry name" value="RING_FYVE_PHD ZINC FINGER SUPERFAMILY PROTEIN"/>
    <property type="match status" value="1"/>
</dbReference>
<evidence type="ECO:0000256" key="4">
    <source>
        <dbReference type="SAM" id="Phobius"/>
    </source>
</evidence>
<proteinExistence type="predicted"/>
<evidence type="ECO:0000256" key="3">
    <source>
        <dbReference type="ARBA" id="ARBA00022833"/>
    </source>
</evidence>
<feature type="transmembrane region" description="Helical" evidence="4">
    <location>
        <begin position="327"/>
        <end position="345"/>
    </location>
</feature>
<dbReference type="SUPFAM" id="SSF57850">
    <property type="entry name" value="RING/U-box"/>
    <property type="match status" value="1"/>
</dbReference>
<organism evidence="6 8">
    <name type="scientific">Cucurbita maxima</name>
    <name type="common">Pumpkin</name>
    <name type="synonym">Winter squash</name>
    <dbReference type="NCBI Taxonomy" id="3661"/>
    <lineage>
        <taxon>Eukaryota</taxon>
        <taxon>Viridiplantae</taxon>
        <taxon>Streptophyta</taxon>
        <taxon>Embryophyta</taxon>
        <taxon>Tracheophyta</taxon>
        <taxon>Spermatophyta</taxon>
        <taxon>Magnoliopsida</taxon>
        <taxon>eudicotyledons</taxon>
        <taxon>Gunneridae</taxon>
        <taxon>Pentapetalae</taxon>
        <taxon>rosids</taxon>
        <taxon>fabids</taxon>
        <taxon>Cucurbitales</taxon>
        <taxon>Cucurbitaceae</taxon>
        <taxon>Cucurbiteae</taxon>
        <taxon>Cucurbita</taxon>
    </lineage>
</organism>
<dbReference type="Gene3D" id="3.30.40.10">
    <property type="entry name" value="Zinc/RING finger domain, C3HC4 (zinc finger)"/>
    <property type="match status" value="1"/>
</dbReference>
<evidence type="ECO:0000256" key="1">
    <source>
        <dbReference type="ARBA" id="ARBA00022723"/>
    </source>
</evidence>
<accession>A0A6J1HMT5</accession>
<keyword evidence="4" id="KW-0812">Transmembrane</keyword>
<reference evidence="7 8" key="1">
    <citation type="submission" date="2025-04" db="UniProtKB">
        <authorList>
            <consortium name="RefSeq"/>
        </authorList>
    </citation>
    <scope>IDENTIFICATION</scope>
    <source>
        <tissue evidence="7 8">Young leaves</tissue>
    </source>
</reference>
<evidence type="ECO:0000256" key="2">
    <source>
        <dbReference type="ARBA" id="ARBA00022771"/>
    </source>
</evidence>
<keyword evidence="3" id="KW-0862">Zinc</keyword>
<keyword evidence="4" id="KW-1133">Transmembrane helix</keyword>
<dbReference type="Proteomes" id="UP000504608">
    <property type="component" value="Unplaced"/>
</dbReference>
<keyword evidence="4" id="KW-0472">Membrane</keyword>
<dbReference type="KEGG" id="cmax:111466043"/>
<dbReference type="RefSeq" id="XP_022966377.1">
    <property type="nucleotide sequence ID" value="XM_023110609.1"/>
</dbReference>
<dbReference type="InterPro" id="IPR013083">
    <property type="entry name" value="Znf_RING/FYVE/PHD"/>
</dbReference>
<name>A0A6J1HMT5_CUCMA</name>